<gene>
    <name evidence="2" type="ORF">BG36_07040</name>
</gene>
<name>A0A011T1J6_9HYPH</name>
<comment type="caution">
    <text evidence="2">The sequence shown here is derived from an EMBL/GenBank/DDBJ whole genome shotgun (WGS) entry which is preliminary data.</text>
</comment>
<dbReference type="HOGENOM" id="CLU_2091709_0_0_5"/>
<organism evidence="2 3">
    <name type="scientific">Aquamicrobium defluvii</name>
    <dbReference type="NCBI Taxonomy" id="69279"/>
    <lineage>
        <taxon>Bacteria</taxon>
        <taxon>Pseudomonadati</taxon>
        <taxon>Pseudomonadota</taxon>
        <taxon>Alphaproteobacteria</taxon>
        <taxon>Hyphomicrobiales</taxon>
        <taxon>Phyllobacteriaceae</taxon>
        <taxon>Aquamicrobium</taxon>
    </lineage>
</organism>
<feature type="region of interest" description="Disordered" evidence="1">
    <location>
        <begin position="1"/>
        <end position="39"/>
    </location>
</feature>
<dbReference type="STRING" id="69279.BG36_07040"/>
<sequence length="116" mass="12705">MPMPEARNAFLESRGIRSRTALPSENPALPKLARQRAPVHAQPARGLRYVEVGFDQRLMNPLSFERLQRGATTRQRHPGIAFGLAESRLDLIGVRRLGEVVAGPSLIASTAVARLA</sequence>
<dbReference type="EMBL" id="JENY01000019">
    <property type="protein sequence ID" value="EXL05444.1"/>
    <property type="molecule type" value="Genomic_DNA"/>
</dbReference>
<dbReference type="Proteomes" id="UP000019849">
    <property type="component" value="Unassembled WGS sequence"/>
</dbReference>
<evidence type="ECO:0000313" key="3">
    <source>
        <dbReference type="Proteomes" id="UP000019849"/>
    </source>
</evidence>
<evidence type="ECO:0000256" key="1">
    <source>
        <dbReference type="SAM" id="MobiDB-lite"/>
    </source>
</evidence>
<evidence type="ECO:0000313" key="2">
    <source>
        <dbReference type="EMBL" id="EXL05444.1"/>
    </source>
</evidence>
<reference evidence="2 3" key="1">
    <citation type="submission" date="2014-02" db="EMBL/GenBank/DDBJ databases">
        <title>Aquamicrobium defluvii Genome sequencing.</title>
        <authorList>
            <person name="Wang X."/>
        </authorList>
    </citation>
    <scope>NUCLEOTIDE SEQUENCE [LARGE SCALE GENOMIC DNA]</scope>
    <source>
        <strain evidence="2 3">W13Z1</strain>
    </source>
</reference>
<proteinExistence type="predicted"/>
<accession>A0A011T1J6</accession>
<protein>
    <submittedName>
        <fullName evidence="2">Uncharacterized protein</fullName>
    </submittedName>
</protein>
<dbReference type="AlphaFoldDB" id="A0A011T1J6"/>